<accession>Q07JJ1</accession>
<organism evidence="2">
    <name type="scientific">Rhodopseudomonas palustris (strain BisA53)</name>
    <dbReference type="NCBI Taxonomy" id="316055"/>
    <lineage>
        <taxon>Bacteria</taxon>
        <taxon>Pseudomonadati</taxon>
        <taxon>Pseudomonadota</taxon>
        <taxon>Alphaproteobacteria</taxon>
        <taxon>Hyphomicrobiales</taxon>
        <taxon>Nitrobacteraceae</taxon>
        <taxon>Rhodopseudomonas</taxon>
    </lineage>
</organism>
<dbReference type="STRING" id="316055.RPE_3967"/>
<reference evidence="2" key="1">
    <citation type="submission" date="2006-09" db="EMBL/GenBank/DDBJ databases">
        <title>Complete sequence of Rhodopseudomonas palustris BisA53.</title>
        <authorList>
            <consortium name="US DOE Joint Genome Institute"/>
            <person name="Copeland A."/>
            <person name="Lucas S."/>
            <person name="Lapidus A."/>
            <person name="Barry K."/>
            <person name="Detter J.C."/>
            <person name="Glavina del Rio T."/>
            <person name="Hammon N."/>
            <person name="Israni S."/>
            <person name="Dalin E."/>
            <person name="Tice H."/>
            <person name="Pitluck S."/>
            <person name="Chain P."/>
            <person name="Malfatti S."/>
            <person name="Shin M."/>
            <person name="Vergez L."/>
            <person name="Schmutz J."/>
            <person name="Larimer F."/>
            <person name="Land M."/>
            <person name="Hauser L."/>
            <person name="Pelletier D.A."/>
            <person name="Kyrpides N."/>
            <person name="Kim E."/>
            <person name="Harwood C.S."/>
            <person name="Oda Y."/>
            <person name="Richardson P."/>
        </authorList>
    </citation>
    <scope>NUCLEOTIDE SEQUENCE [LARGE SCALE GENOMIC DNA]</scope>
    <source>
        <strain evidence="2">BisA53</strain>
    </source>
</reference>
<dbReference type="HOGENOM" id="CLU_145985_1_0_5"/>
<feature type="transmembrane region" description="Helical" evidence="1">
    <location>
        <begin position="42"/>
        <end position="65"/>
    </location>
</feature>
<evidence type="ECO:0000313" key="2">
    <source>
        <dbReference type="EMBL" id="ABJ07893.1"/>
    </source>
</evidence>
<evidence type="ECO:0000256" key="1">
    <source>
        <dbReference type="SAM" id="Phobius"/>
    </source>
</evidence>
<evidence type="ECO:0008006" key="3">
    <source>
        <dbReference type="Google" id="ProtNLM"/>
    </source>
</evidence>
<proteinExistence type="predicted"/>
<dbReference type="AlphaFoldDB" id="Q07JJ1"/>
<dbReference type="eggNOG" id="ENOG5032YAU">
    <property type="taxonomic scope" value="Bacteria"/>
</dbReference>
<keyword evidence="1" id="KW-0472">Membrane</keyword>
<dbReference type="KEGG" id="rpe:RPE_3967"/>
<name>Q07JJ1_RHOP5</name>
<dbReference type="EMBL" id="CP000463">
    <property type="protein sequence ID" value="ABJ07893.1"/>
    <property type="molecule type" value="Genomic_DNA"/>
</dbReference>
<keyword evidence="1" id="KW-0812">Transmembrane</keyword>
<gene>
    <name evidence="2" type="ordered locus">RPE_3967</name>
</gene>
<sequence length="113" mass="13106">MSHHHHKAELDRHLAWFEDKLPQRPARFVGWLRKPSSRLVRIPLSILLMVGGFFAFLPVLGFWMLPLGLILIAQDLPFLQGPIARTLGWVERKWLARQARSGAKRGRKLHETL</sequence>
<protein>
    <recommendedName>
        <fullName evidence="3">Transmembrane protein (PGPGW)</fullName>
    </recommendedName>
</protein>
<dbReference type="OrthoDB" id="5959103at2"/>
<keyword evidence="1" id="KW-1133">Transmembrane helix</keyword>